<dbReference type="AlphaFoldDB" id="A0A2T0KQ50"/>
<protein>
    <submittedName>
        <fullName evidence="2">Uncharacterized protein</fullName>
    </submittedName>
</protein>
<comment type="caution">
    <text evidence="2">The sequence shown here is derived from an EMBL/GenBank/DDBJ whole genome shotgun (WGS) entry which is preliminary data.</text>
</comment>
<evidence type="ECO:0000313" key="3">
    <source>
        <dbReference type="Proteomes" id="UP000239415"/>
    </source>
</evidence>
<dbReference type="EMBL" id="PVMZ01000001">
    <property type="protein sequence ID" value="PRX25856.1"/>
    <property type="molecule type" value="Genomic_DNA"/>
</dbReference>
<evidence type="ECO:0000313" key="2">
    <source>
        <dbReference type="EMBL" id="PRX25856.1"/>
    </source>
</evidence>
<name>A0A2T0KQ50_9ACTN</name>
<accession>A0A2T0KQ50</accession>
<dbReference type="RefSeq" id="WP_106315533.1">
    <property type="nucleotide sequence ID" value="NZ_BOMO01000116.1"/>
</dbReference>
<keyword evidence="1" id="KW-0732">Signal</keyword>
<keyword evidence="3" id="KW-1185">Reference proteome</keyword>
<gene>
    <name evidence="2" type="ORF">CLV67_101577</name>
</gene>
<organism evidence="2 3">
    <name type="scientific">Actinoplanes italicus</name>
    <dbReference type="NCBI Taxonomy" id="113567"/>
    <lineage>
        <taxon>Bacteria</taxon>
        <taxon>Bacillati</taxon>
        <taxon>Actinomycetota</taxon>
        <taxon>Actinomycetes</taxon>
        <taxon>Micromonosporales</taxon>
        <taxon>Micromonosporaceae</taxon>
        <taxon>Actinoplanes</taxon>
    </lineage>
</organism>
<dbReference type="Proteomes" id="UP000239415">
    <property type="component" value="Unassembled WGS sequence"/>
</dbReference>
<feature type="chain" id="PRO_5039057204" evidence="1">
    <location>
        <begin position="26"/>
        <end position="134"/>
    </location>
</feature>
<feature type="signal peptide" evidence="1">
    <location>
        <begin position="1"/>
        <end position="25"/>
    </location>
</feature>
<evidence type="ECO:0000256" key="1">
    <source>
        <dbReference type="SAM" id="SignalP"/>
    </source>
</evidence>
<sequence length="134" mass="13218">MRNMIQLLGGVAVAGVVAAGSTAFTAGSGLTATPATAVVGGTASVAVSGANIGALTFVHDADPNSAEITLIHLTLKKDDGSTAITTGTLTLAVTAGAGTAAPTCAYSSGNTRWECTPSADWTTITQLAFKYLEA</sequence>
<proteinExistence type="predicted"/>
<reference evidence="2 3" key="1">
    <citation type="submission" date="2018-03" db="EMBL/GenBank/DDBJ databases">
        <title>Genomic Encyclopedia of Archaeal and Bacterial Type Strains, Phase II (KMG-II): from individual species to whole genera.</title>
        <authorList>
            <person name="Goeker M."/>
        </authorList>
    </citation>
    <scope>NUCLEOTIDE SEQUENCE [LARGE SCALE GENOMIC DNA]</scope>
    <source>
        <strain evidence="2 3">DSM 43146</strain>
    </source>
</reference>